<sequence length="97" mass="10838">NGWREERTGLHEREFIETRRHWFSEPVLHHTGGGVNVLNLVEGDEAIVDSPTGAFEPFTVHYAETFIIPASVGDYRISPSARASGHPLATIKAWVRS</sequence>
<dbReference type="InterPro" id="IPR011051">
    <property type="entry name" value="RmlC_Cupin_sf"/>
</dbReference>
<comment type="caution">
    <text evidence="1">The sequence shown here is derived from an EMBL/GenBank/DDBJ whole genome shotgun (WGS) entry which is preliminary data.</text>
</comment>
<feature type="non-terminal residue" evidence="1">
    <location>
        <position position="1"/>
    </location>
</feature>
<evidence type="ECO:0000313" key="1">
    <source>
        <dbReference type="EMBL" id="KAB2428105.1"/>
    </source>
</evidence>
<keyword evidence="1" id="KW-0413">Isomerase</keyword>
<organism evidence="1 2">
    <name type="scientific">Enterobacter hormaechei</name>
    <dbReference type="NCBI Taxonomy" id="158836"/>
    <lineage>
        <taxon>Bacteria</taxon>
        <taxon>Pseudomonadati</taxon>
        <taxon>Pseudomonadota</taxon>
        <taxon>Gammaproteobacteria</taxon>
        <taxon>Enterobacterales</taxon>
        <taxon>Enterobacteriaceae</taxon>
        <taxon>Enterobacter</taxon>
        <taxon>Enterobacter cloacae complex</taxon>
    </lineage>
</organism>
<dbReference type="EMBL" id="WBSZ01002651">
    <property type="protein sequence ID" value="KAB2428105.1"/>
    <property type="molecule type" value="Genomic_DNA"/>
</dbReference>
<accession>A0A6L3X1Q9</accession>
<protein>
    <submittedName>
        <fullName evidence="1">Mannose-6-phosphate isomerase</fullName>
    </submittedName>
</protein>
<proteinExistence type="predicted"/>
<dbReference type="GO" id="GO:0016853">
    <property type="term" value="F:isomerase activity"/>
    <property type="evidence" value="ECO:0007669"/>
    <property type="project" value="UniProtKB-KW"/>
</dbReference>
<gene>
    <name evidence="1" type="ORF">F9C29_34685</name>
</gene>
<dbReference type="Proteomes" id="UP000476281">
    <property type="component" value="Unassembled WGS sequence"/>
</dbReference>
<name>A0A6L3X1Q9_9ENTR</name>
<dbReference type="SUPFAM" id="SSF51182">
    <property type="entry name" value="RmlC-like cupins"/>
    <property type="match status" value="1"/>
</dbReference>
<evidence type="ECO:0000313" key="2">
    <source>
        <dbReference type="Proteomes" id="UP000476281"/>
    </source>
</evidence>
<dbReference type="AlphaFoldDB" id="A0A6L3X1Q9"/>
<reference evidence="1 2" key="1">
    <citation type="submission" date="2019-09" db="EMBL/GenBank/DDBJ databases">
        <title>Reversal of blaTEM antimicrobial resistance by CRISPR-Cas9 in clinical E. coli and other Enterobacteriaceae strains.</title>
        <authorList>
            <person name="Tagliaferri T."/>
            <person name="Guimaraes N."/>
            <person name="Pereira M."/>
            <person name="Felicori L."/>
            <person name="Horz H.-P."/>
            <person name="Santos S."/>
            <person name="Mendes T."/>
        </authorList>
    </citation>
    <scope>NUCLEOTIDE SEQUENCE [LARGE SCALE GENOMIC DNA]</scope>
    <source>
        <strain evidence="1 2">E2_blaTEM_MG</strain>
    </source>
</reference>